<dbReference type="InterPro" id="IPR003838">
    <property type="entry name" value="ABC3_permease_C"/>
</dbReference>
<sequence>MQDASTPFVRNARLARLGAFFLALAACAVLVLWAGPAVAKRTRAGAAEAAGTADPAGAALAAAWLAAPDGEGAFERTVATGLAGLGGRLTGTAGCRTAADAVEGFFRGLGAGEVGRLYYQVPVMAHGPAALAVSGGAPAAVAGGGQAAVAADGQPAVAADGQSAVAVDGQSAVAAGGQSALAPLALNALTPGAVPPAGLTGPLVWAGGGEYRDFNGKLPDGSIVLMDLASGRNWQAAAELGAKALVYIDAGGPDQPADAGRFRDKFELTPVRFPRFLMTAAAARSLLGDYASLSGDPGGPVATLTARAAWEPAVASNVHLLFPGTDPALAGELLVIEAPYDATAYAPGHAPGADEAASVATLLHLARRLAATPPARPTLLVATSGHAQSLAGLREFYAALRAKGKDLRGQARELKDDIQKIDDTLAGLGRLGAAGVSGLRGQAPSSDQGAGPAPLDAPGVRAALVESLKDEVDGVTTRLMRLRLAPGEKDAAAIEALAARQAGLRRLMWREDLAAIAPGEAAELLALIPSATARLRAARASAEAEERCVGSARDLRKLVGDRDIVAQASLFLSSHGDGVGSFSEGFAFDVKPDVKPGQAYGRINRSLARAAEEAASAGGLPAGYYRDGMREDRQHPWQGLLPDRPPLGGEIGNIAGVLGLTLATTGDARLLWGTPADTPDRVDFAALGRQARFVSDVAAAMASPGFEVGEKRPRNVFSTLTGRVNFIRQGELFPERPAPGTVLCVYQGKTRFYAVTDAKGGFRVQGLANKKYVLDKAVIEGFRFDPDTGAAVWAIDKKQTGKDAYRVKMNRNAMETDLIMFGCEQTSLFSAFDPRTFRYFTRIDLLDARREAPPMRSWFSRLDTLDSTIVSLFLEPGTPFKAILSDTVLARKLILLNATPRDPAGTGYLIDAWPVLPVTELLGARDMWELLRPRVKNLEDHGIVSHRIRDIEERGRALYAKAVADGEARRYDAMVASARSSWGLAVRVYNDVEKTQRDVLLGVLFYIALFIPFAYCVERVVFNFADIHKRIAAFLGILAAVIAVVYEVHPAFKLTYSPLVVILAFFILGLSVMVALIIFMRFEREMTALQRRASHVKSSEIGGMRAFAAAFVIGVSNLRRRKVRTALTCLTLIILTFTIMSFTSVKSSREEGAAKFADVAPYRGVLLKNVGWRTLPPEALSVVRDAYAGSGDVVAPLAWLELPEKTLSPATSIRAGGKAETVQSFLGLSSEEQQIGRLRGLLTAGRWFAPGERDAVLLPGPMAERLGVGPGDTVIFFGRPFTVAGLFRKNALDERVDLDGESVTPVVYPSEASVEVSEAEKEAADTGEDIKTTQSRYQHIDDDLTVVVPYETLVGLGGQLKSVVVAPPADRLAMGKVQADDGSAMAGALADRFGLAVFSGQPGGVFVYHSGDALGYAGVPNILVPLVISVLIVLNTMIGAVYERKREIGVYTAVGLAPSHVSFLFIAEALAFAVISVVLGYLLAQISAGLLSGTSLWAGMTANYSSMAGVAAMLLVIGVVLLSVLYPSRVASQIAIPDVNRSWSLPDPVDGTIKTRLPFLVRVREQECAGGFLFDYYRTHQDVSHGLFATADVDYVFECPWDGPGANPHPKERHPEFCDLKACMRLSATVWLAPFDFGIKQAVTIYFIPAEETPGYMEIDVELTRQAGEAGMWKRLNKGFLNDLRKQLLIWRSLEESVRTAYEDKVVNDYNARLHDGRPAGEERA</sequence>
<dbReference type="InterPro" id="IPR050250">
    <property type="entry name" value="Macrolide_Exporter_MacB"/>
</dbReference>
<dbReference type="eggNOG" id="COG2234">
    <property type="taxonomic scope" value="Bacteria"/>
</dbReference>
<organism evidence="9 10">
    <name type="scientific">Solidesulfovibrio carbinoliphilus subsp. oakridgensis</name>
    <dbReference type="NCBI Taxonomy" id="694327"/>
    <lineage>
        <taxon>Bacteria</taxon>
        <taxon>Pseudomonadati</taxon>
        <taxon>Thermodesulfobacteriota</taxon>
        <taxon>Desulfovibrionia</taxon>
        <taxon>Desulfovibrionales</taxon>
        <taxon>Desulfovibrionaceae</taxon>
        <taxon>Solidesulfovibrio</taxon>
    </lineage>
</organism>
<keyword evidence="10" id="KW-1185">Reference proteome</keyword>
<dbReference type="HOGENOM" id="CLU_240525_0_0_7"/>
<dbReference type="Proteomes" id="UP000004662">
    <property type="component" value="Chromosome"/>
</dbReference>
<evidence type="ECO:0000256" key="6">
    <source>
        <dbReference type="ARBA" id="ARBA00038076"/>
    </source>
</evidence>
<proteinExistence type="inferred from homology"/>
<dbReference type="Gene3D" id="3.50.30.30">
    <property type="match status" value="1"/>
</dbReference>
<dbReference type="Gene3D" id="3.40.630.10">
    <property type="entry name" value="Zn peptidases"/>
    <property type="match status" value="1"/>
</dbReference>
<dbReference type="EMBL" id="CM001368">
    <property type="protein sequence ID" value="EHJ46087.1"/>
    <property type="molecule type" value="Genomic_DNA"/>
</dbReference>
<feature type="transmembrane region" description="Helical" evidence="7">
    <location>
        <begin position="1029"/>
        <end position="1046"/>
    </location>
</feature>
<keyword evidence="4 7" id="KW-1133">Transmembrane helix</keyword>
<reference evidence="10" key="1">
    <citation type="journal article" date="2015" name="Genome Announc.">
        <title>High-Quality Draft Genome Sequence of Desulfovibrio carbinoliphilus FW-101-2B, an Organic Acid-Oxidizing Sulfate-Reducing Bacterium Isolated from Uranium(VI)-Contaminated Groundwater.</title>
        <authorList>
            <person name="Ramsay B.D."/>
            <person name="Hwang C."/>
            <person name="Woo H.L."/>
            <person name="Carroll S.L."/>
            <person name="Lucas S."/>
            <person name="Han J."/>
            <person name="Lapidus A.L."/>
            <person name="Cheng J.F."/>
            <person name="Goodwin L.A."/>
            <person name="Pitluck S."/>
            <person name="Peters L."/>
            <person name="Chertkov O."/>
            <person name="Held B."/>
            <person name="Detter J.C."/>
            <person name="Han C.S."/>
            <person name="Tapia R."/>
            <person name="Land M.L."/>
            <person name="Hauser L.J."/>
            <person name="Kyrpides N.C."/>
            <person name="Ivanova N.N."/>
            <person name="Mikhailova N."/>
            <person name="Pagani I."/>
            <person name="Woyke T."/>
            <person name="Arkin A.P."/>
            <person name="Dehal P."/>
            <person name="Chivian D."/>
            <person name="Criddle C.S."/>
            <person name="Wu W."/>
            <person name="Chakraborty R."/>
            <person name="Hazen T.C."/>
            <person name="Fields M.W."/>
        </authorList>
    </citation>
    <scope>NUCLEOTIDE SEQUENCE [LARGE SCALE GENOMIC DNA]</scope>
    <source>
        <strain evidence="10">FW-101-2B</strain>
    </source>
</reference>
<protein>
    <recommendedName>
        <fullName evidence="8">ABC3 transporter permease C-terminal domain-containing protein</fullName>
    </recommendedName>
</protein>
<evidence type="ECO:0000259" key="8">
    <source>
        <dbReference type="Pfam" id="PF02687"/>
    </source>
</evidence>
<keyword evidence="2" id="KW-1003">Cell membrane</keyword>
<name>G7QCD1_9BACT</name>
<evidence type="ECO:0000256" key="5">
    <source>
        <dbReference type="ARBA" id="ARBA00023136"/>
    </source>
</evidence>
<dbReference type="SUPFAM" id="SSF53187">
    <property type="entry name" value="Zn-dependent exopeptidases"/>
    <property type="match status" value="1"/>
</dbReference>
<dbReference type="RefSeq" id="WP_009179546.1">
    <property type="nucleotide sequence ID" value="NZ_CM001368.1"/>
</dbReference>
<feature type="transmembrane region" description="Helical" evidence="7">
    <location>
        <begin position="1463"/>
        <end position="1484"/>
    </location>
</feature>
<feature type="transmembrane region" description="Helical" evidence="7">
    <location>
        <begin position="1125"/>
        <end position="1145"/>
    </location>
</feature>
<keyword evidence="5 7" id="KW-0472">Membrane</keyword>
<accession>G7QCD1</accession>
<comment type="similarity">
    <text evidence="6">Belongs to the ABC-4 integral membrane protein family.</text>
</comment>
<dbReference type="GO" id="GO:0022857">
    <property type="term" value="F:transmembrane transporter activity"/>
    <property type="evidence" value="ECO:0007669"/>
    <property type="project" value="TreeGrafter"/>
</dbReference>
<feature type="transmembrane region" description="Helical" evidence="7">
    <location>
        <begin position="1504"/>
        <end position="1526"/>
    </location>
</feature>
<dbReference type="OrthoDB" id="9773692at2"/>
<dbReference type="Pfam" id="PF02687">
    <property type="entry name" value="FtsX"/>
    <property type="match status" value="1"/>
</dbReference>
<evidence type="ECO:0000256" key="4">
    <source>
        <dbReference type="ARBA" id="ARBA00022989"/>
    </source>
</evidence>
<dbReference type="PANTHER" id="PTHR30572:SF4">
    <property type="entry name" value="ABC TRANSPORTER PERMEASE YTRF"/>
    <property type="match status" value="1"/>
</dbReference>
<dbReference type="eggNOG" id="COG0577">
    <property type="taxonomic scope" value="Bacteria"/>
</dbReference>
<evidence type="ECO:0000313" key="10">
    <source>
        <dbReference type="Proteomes" id="UP000004662"/>
    </source>
</evidence>
<feature type="transmembrane region" description="Helical" evidence="7">
    <location>
        <begin position="1422"/>
        <end position="1442"/>
    </location>
</feature>
<feature type="transmembrane region" description="Helical" evidence="7">
    <location>
        <begin position="1058"/>
        <end position="1080"/>
    </location>
</feature>
<evidence type="ECO:0000313" key="9">
    <source>
        <dbReference type="EMBL" id="EHJ46087.1"/>
    </source>
</evidence>
<comment type="subcellular location">
    <subcellularLocation>
        <location evidence="1">Cell membrane</location>
        <topology evidence="1">Multi-pass membrane protein</topology>
    </subcellularLocation>
</comment>
<dbReference type="GO" id="GO:0005886">
    <property type="term" value="C:plasma membrane"/>
    <property type="evidence" value="ECO:0007669"/>
    <property type="project" value="UniProtKB-SubCell"/>
</dbReference>
<gene>
    <name evidence="9" type="ORF">DFW101_0070</name>
</gene>
<keyword evidence="3 7" id="KW-0812">Transmembrane</keyword>
<dbReference type="PANTHER" id="PTHR30572">
    <property type="entry name" value="MEMBRANE COMPONENT OF TRANSPORTER-RELATED"/>
    <property type="match status" value="1"/>
</dbReference>
<evidence type="ECO:0000256" key="2">
    <source>
        <dbReference type="ARBA" id="ARBA00022475"/>
    </source>
</evidence>
<dbReference type="STRING" id="694327.DFW101_0070"/>
<feature type="transmembrane region" description="Helical" evidence="7">
    <location>
        <begin position="999"/>
        <end position="1017"/>
    </location>
</feature>
<evidence type="ECO:0000256" key="7">
    <source>
        <dbReference type="SAM" id="Phobius"/>
    </source>
</evidence>
<feature type="domain" description="ABC3 transporter permease C-terminal" evidence="8">
    <location>
        <begin position="1426"/>
        <end position="1534"/>
    </location>
</feature>
<evidence type="ECO:0000256" key="3">
    <source>
        <dbReference type="ARBA" id="ARBA00022692"/>
    </source>
</evidence>
<evidence type="ECO:0000256" key="1">
    <source>
        <dbReference type="ARBA" id="ARBA00004651"/>
    </source>
</evidence>